<dbReference type="EMBL" id="DS267817">
    <property type="protein sequence ID" value="EDN57533.1"/>
    <property type="molecule type" value="Genomic_DNA"/>
</dbReference>
<keyword evidence="7" id="KW-1185">Reference proteome</keyword>
<keyword evidence="3" id="KW-0975">Bacterial flagellum</keyword>
<keyword evidence="1" id="KW-0973">c-di-GMP</keyword>
<keyword evidence="2" id="KW-0547">Nucleotide-binding</keyword>
<dbReference type="InterPro" id="IPR012349">
    <property type="entry name" value="Split_barrel_FMN-bd"/>
</dbReference>
<evidence type="ECO:0000256" key="2">
    <source>
        <dbReference type="ARBA" id="ARBA00022741"/>
    </source>
</evidence>
<evidence type="ECO:0000259" key="4">
    <source>
        <dbReference type="Pfam" id="PF07238"/>
    </source>
</evidence>
<evidence type="ECO:0000259" key="5">
    <source>
        <dbReference type="Pfam" id="PF12945"/>
    </source>
</evidence>
<protein>
    <submittedName>
        <fullName evidence="6">Type IV pilus assembly protein PilZ</fullName>
    </submittedName>
</protein>
<dbReference type="Gene3D" id="2.30.110.10">
    <property type="entry name" value="Electron Transport, Fmn-binding Protein, Chain A"/>
    <property type="match status" value="1"/>
</dbReference>
<sequence length="268" mass="30231">MRKCSVTSRHYLLKSGTTIIMRNMSPIARDGKLPLQSKKAPERQASTLNSTDAMAMVEHGSEVSLNVTTPVGTKFITTSTFVGCHSNNTALIEVPNISDEDLKFYFQEGFWINVKAYSHRGEGAVIPFRAQLQHRLGDPYPILVLSLPNTMQVFQLRKEVRYEVNLRARVCLEAYRTECEIRDLSRSGCRFVTSPMSRPLQVGDRVSLDLTMPGESHMLAPLRGRICNLQKSTHHARYGMEFDEVGKTNAKSLLSHLKFDGTKLTLKR</sequence>
<proteinExistence type="predicted"/>
<feature type="domain" description="PilZ" evidence="4">
    <location>
        <begin position="155"/>
        <end position="256"/>
    </location>
</feature>
<evidence type="ECO:0000256" key="1">
    <source>
        <dbReference type="ARBA" id="ARBA00022636"/>
    </source>
</evidence>
<dbReference type="Gene3D" id="2.40.10.220">
    <property type="entry name" value="predicted glycosyltransferase like domains"/>
    <property type="match status" value="1"/>
</dbReference>
<gene>
    <name evidence="6" type="ORF">VEx25_A1203</name>
</gene>
<name>A0ABM9WW57_VIBAE</name>
<feature type="domain" description="Type III secretion system flagellar brake protein YcgR PilZN" evidence="5">
    <location>
        <begin position="59"/>
        <end position="148"/>
    </location>
</feature>
<evidence type="ECO:0000313" key="6">
    <source>
        <dbReference type="EMBL" id="EDN57533.1"/>
    </source>
</evidence>
<dbReference type="SUPFAM" id="SSF141371">
    <property type="entry name" value="PilZ domain-like"/>
    <property type="match status" value="2"/>
</dbReference>
<accession>A0ABM9WW57</accession>
<organism evidence="6 7">
    <name type="scientific">Vibrio antiquarius (strain Ex25)</name>
    <dbReference type="NCBI Taxonomy" id="150340"/>
    <lineage>
        <taxon>Bacteria</taxon>
        <taxon>Pseudomonadati</taxon>
        <taxon>Pseudomonadota</taxon>
        <taxon>Gammaproteobacteria</taxon>
        <taxon>Vibrionales</taxon>
        <taxon>Vibrionaceae</taxon>
        <taxon>Vibrio</taxon>
        <taxon>Vibrio diabolicus subgroup</taxon>
    </lineage>
</organism>
<dbReference type="Pfam" id="PF07238">
    <property type="entry name" value="PilZ"/>
    <property type="match status" value="1"/>
</dbReference>
<evidence type="ECO:0000313" key="7">
    <source>
        <dbReference type="Proteomes" id="UP000242664"/>
    </source>
</evidence>
<dbReference type="Pfam" id="PF12945">
    <property type="entry name" value="PilZNR"/>
    <property type="match status" value="1"/>
</dbReference>
<evidence type="ECO:0000256" key="3">
    <source>
        <dbReference type="ARBA" id="ARBA00023143"/>
    </source>
</evidence>
<dbReference type="Proteomes" id="UP000242664">
    <property type="component" value="Unassembled WGS sequence"/>
</dbReference>
<dbReference type="InterPro" id="IPR009875">
    <property type="entry name" value="PilZ_domain"/>
</dbReference>
<reference evidence="7" key="1">
    <citation type="submission" date="2006-10" db="EMBL/GenBank/DDBJ databases">
        <authorList>
            <person name="Heidelberg J."/>
            <person name="Sebastian Y."/>
        </authorList>
    </citation>
    <scope>NUCLEOTIDE SEQUENCE [LARGE SCALE GENOMIC DNA]</scope>
    <source>
        <strain evidence="7">EX25</strain>
    </source>
</reference>
<dbReference type="InterPro" id="IPR009926">
    <property type="entry name" value="T3SS_YcgR_PilZN"/>
</dbReference>